<feature type="signal peptide" evidence="2">
    <location>
        <begin position="1"/>
        <end position="20"/>
    </location>
</feature>
<dbReference type="Proteomes" id="UP000565468">
    <property type="component" value="Unassembled WGS sequence"/>
</dbReference>
<organism evidence="4 5">
    <name type="scientific">Paenibacillus lemnae</name>
    <dbReference type="NCBI Taxonomy" id="1330551"/>
    <lineage>
        <taxon>Bacteria</taxon>
        <taxon>Bacillati</taxon>
        <taxon>Bacillota</taxon>
        <taxon>Bacilli</taxon>
        <taxon>Bacillales</taxon>
        <taxon>Paenibacillaceae</taxon>
        <taxon>Paenibacillus</taxon>
    </lineage>
</organism>
<dbReference type="Pfam" id="PF07995">
    <property type="entry name" value="GSDH"/>
    <property type="match status" value="1"/>
</dbReference>
<protein>
    <submittedName>
        <fullName evidence="4">Quinoprotein glucose dehydrogenase</fullName>
    </submittedName>
</protein>
<dbReference type="InterPro" id="IPR011042">
    <property type="entry name" value="6-blade_b-propeller_TolB-like"/>
</dbReference>
<dbReference type="InterPro" id="IPR012938">
    <property type="entry name" value="Glc/Sorbosone_DH"/>
</dbReference>
<keyword evidence="5" id="KW-1185">Reference proteome</keyword>
<dbReference type="EMBL" id="JABBPN010000023">
    <property type="protein sequence ID" value="NMO97818.1"/>
    <property type="molecule type" value="Genomic_DNA"/>
</dbReference>
<dbReference type="PANTHER" id="PTHR19328:SF13">
    <property type="entry name" value="HIPL1 PROTEIN"/>
    <property type="match status" value="1"/>
</dbReference>
<proteinExistence type="predicted"/>
<evidence type="ECO:0000259" key="3">
    <source>
        <dbReference type="Pfam" id="PF07995"/>
    </source>
</evidence>
<gene>
    <name evidence="4" type="ORF">HII30_18815</name>
</gene>
<dbReference type="Gene3D" id="2.120.10.30">
    <property type="entry name" value="TolB, C-terminal domain"/>
    <property type="match status" value="1"/>
</dbReference>
<feature type="chain" id="PRO_5039147588" evidence="2">
    <location>
        <begin position="21"/>
        <end position="364"/>
    </location>
</feature>
<evidence type="ECO:0000313" key="5">
    <source>
        <dbReference type="Proteomes" id="UP000565468"/>
    </source>
</evidence>
<dbReference type="SUPFAM" id="SSF50952">
    <property type="entry name" value="Soluble quinoprotein glucose dehydrogenase"/>
    <property type="match status" value="1"/>
</dbReference>
<dbReference type="RefSeq" id="WP_169506592.1">
    <property type="nucleotide sequence ID" value="NZ_JABBPN010000023.1"/>
</dbReference>
<dbReference type="InterPro" id="IPR011041">
    <property type="entry name" value="Quinoprot_gluc/sorb_DH_b-prop"/>
</dbReference>
<accession>A0A848M9C3</accession>
<evidence type="ECO:0000256" key="1">
    <source>
        <dbReference type="SAM" id="MobiDB-lite"/>
    </source>
</evidence>
<keyword evidence="2" id="KW-0732">Signal</keyword>
<feature type="region of interest" description="Disordered" evidence="1">
    <location>
        <begin position="233"/>
        <end position="253"/>
    </location>
</feature>
<name>A0A848M9C3_PAELE</name>
<dbReference type="PROSITE" id="PS51257">
    <property type="entry name" value="PROKAR_LIPOPROTEIN"/>
    <property type="match status" value="1"/>
</dbReference>
<dbReference type="PANTHER" id="PTHR19328">
    <property type="entry name" value="HEDGEHOG-INTERACTING PROTEIN"/>
    <property type="match status" value="1"/>
</dbReference>
<dbReference type="AlphaFoldDB" id="A0A848M9C3"/>
<evidence type="ECO:0000313" key="4">
    <source>
        <dbReference type="EMBL" id="NMO97818.1"/>
    </source>
</evidence>
<feature type="domain" description="Glucose/Sorbosone dehydrogenase" evidence="3">
    <location>
        <begin position="54"/>
        <end position="350"/>
    </location>
</feature>
<comment type="caution">
    <text evidence="4">The sequence shown here is derived from an EMBL/GenBank/DDBJ whole genome shotgun (WGS) entry which is preliminary data.</text>
</comment>
<reference evidence="4 5" key="1">
    <citation type="submission" date="2020-04" db="EMBL/GenBank/DDBJ databases">
        <title>Paenibacillus algicola sp. nov., a novel marine bacterium producing alginate lyase.</title>
        <authorList>
            <person name="Huang H."/>
        </authorList>
    </citation>
    <scope>NUCLEOTIDE SEQUENCE [LARGE SCALE GENOMIC DNA]</scope>
    <source>
        <strain evidence="4 5">L7-75</strain>
    </source>
</reference>
<evidence type="ECO:0000256" key="2">
    <source>
        <dbReference type="SAM" id="SignalP"/>
    </source>
</evidence>
<sequence>MMFKKWALVMSAIFLLSACSSPNGNNQSLESPAPAAPSPQEDENLSYSVIAEQLQIPWSIQFSGEEAYISEREGHIVSVIEEVTKRLPVNTKQAVKAVGEGGFLGIVLDPDFTDNRQAYAYHSYDKEGQTFNRVILIKQQLESWEEVKALIEDIPGSNVHNGGRMAWGPDGKLYITTGDAGKGEMAQDPGSLGGKILRMNPDGSIPEDNPSADSYVYSLGHRNSQGLAWSEDGTMYNAEHGPSGTPGGHDEINEIRKGENYGWPTVIGDEEAEGTVRPLYHTGEKAIAPSGIAFEQDDQLLVAGLRGEALFRYHVQDNRLETVLDGVGRIRDVHLHNDSIYIITNNTDGRGSPSEQDDRLLLLK</sequence>